<dbReference type="PANTHER" id="PTHR14140">
    <property type="entry name" value="E3 UBIQUITIN-PROTEIN LIGASE UHRF-RELATED"/>
    <property type="match status" value="1"/>
</dbReference>
<accession>A0A8H6FAU4</accession>
<evidence type="ECO:0000313" key="5">
    <source>
        <dbReference type="EMBL" id="KAF6221677.1"/>
    </source>
</evidence>
<name>A0A8H6FAU4_9LECA</name>
<dbReference type="InterPro" id="IPR036987">
    <property type="entry name" value="SRA-YDG_sf"/>
</dbReference>
<dbReference type="GO" id="GO:0005634">
    <property type="term" value="C:nucleus"/>
    <property type="evidence" value="ECO:0007669"/>
    <property type="project" value="UniProtKB-SubCell"/>
</dbReference>
<evidence type="ECO:0000259" key="4">
    <source>
        <dbReference type="PROSITE" id="PS51015"/>
    </source>
</evidence>
<dbReference type="GO" id="GO:0061630">
    <property type="term" value="F:ubiquitin protein ligase activity"/>
    <property type="evidence" value="ECO:0007669"/>
    <property type="project" value="TreeGrafter"/>
</dbReference>
<dbReference type="SUPFAM" id="SSF88697">
    <property type="entry name" value="PUA domain-like"/>
    <property type="match status" value="1"/>
</dbReference>
<keyword evidence="6" id="KW-1185">Reference proteome</keyword>
<dbReference type="Gene3D" id="2.30.280.10">
    <property type="entry name" value="SRA-YDG"/>
    <property type="match status" value="1"/>
</dbReference>
<evidence type="ECO:0000256" key="3">
    <source>
        <dbReference type="SAM" id="MobiDB-lite"/>
    </source>
</evidence>
<dbReference type="GO" id="GO:0044027">
    <property type="term" value="P:negative regulation of gene expression via chromosomal CpG island methylation"/>
    <property type="evidence" value="ECO:0007669"/>
    <property type="project" value="TreeGrafter"/>
</dbReference>
<protein>
    <recommendedName>
        <fullName evidence="4">YDG domain-containing protein</fullName>
    </recommendedName>
</protein>
<dbReference type="Proteomes" id="UP000593566">
    <property type="component" value="Unassembled WGS sequence"/>
</dbReference>
<organism evidence="5 6">
    <name type="scientific">Letharia lupina</name>
    <dbReference type="NCBI Taxonomy" id="560253"/>
    <lineage>
        <taxon>Eukaryota</taxon>
        <taxon>Fungi</taxon>
        <taxon>Dikarya</taxon>
        <taxon>Ascomycota</taxon>
        <taxon>Pezizomycotina</taxon>
        <taxon>Lecanoromycetes</taxon>
        <taxon>OSLEUM clade</taxon>
        <taxon>Lecanoromycetidae</taxon>
        <taxon>Lecanorales</taxon>
        <taxon>Lecanorineae</taxon>
        <taxon>Parmeliaceae</taxon>
        <taxon>Letharia</taxon>
    </lineage>
</organism>
<dbReference type="RefSeq" id="XP_037151112.1">
    <property type="nucleotide sequence ID" value="XM_037292573.1"/>
</dbReference>
<evidence type="ECO:0000256" key="1">
    <source>
        <dbReference type="ARBA" id="ARBA00023242"/>
    </source>
</evidence>
<dbReference type="InterPro" id="IPR015947">
    <property type="entry name" value="PUA-like_sf"/>
</dbReference>
<dbReference type="GO" id="GO:0016567">
    <property type="term" value="P:protein ubiquitination"/>
    <property type="evidence" value="ECO:0007669"/>
    <property type="project" value="TreeGrafter"/>
</dbReference>
<comment type="caution">
    <text evidence="5">The sequence shown here is derived from an EMBL/GenBank/DDBJ whole genome shotgun (WGS) entry which is preliminary data.</text>
</comment>
<proteinExistence type="predicted"/>
<dbReference type="EMBL" id="JACCJB010000013">
    <property type="protein sequence ID" value="KAF6221677.1"/>
    <property type="molecule type" value="Genomic_DNA"/>
</dbReference>
<evidence type="ECO:0000313" key="6">
    <source>
        <dbReference type="Proteomes" id="UP000593566"/>
    </source>
</evidence>
<dbReference type="InterPro" id="IPR045134">
    <property type="entry name" value="UHRF1/2-like"/>
</dbReference>
<reference evidence="5 6" key="1">
    <citation type="journal article" date="2020" name="Genomics">
        <title>Complete, high-quality genomes from long-read metagenomic sequencing of two wolf lichen thalli reveals enigmatic genome architecture.</title>
        <authorList>
            <person name="McKenzie S.K."/>
            <person name="Walston R.F."/>
            <person name="Allen J.L."/>
        </authorList>
    </citation>
    <scope>NUCLEOTIDE SEQUENCE [LARGE SCALE GENOMIC DNA]</scope>
    <source>
        <strain evidence="5">WasteWater1</strain>
    </source>
</reference>
<dbReference type="SMART" id="SM00466">
    <property type="entry name" value="SRA"/>
    <property type="match status" value="1"/>
</dbReference>
<sequence length="423" mass="46669">MSQTNKPPVAAMTVGDTDQAETMGLLPTEAAASESKEIEPTFAPPTLALDTVDGIMTKAESNGLKPATVPSSPNAIVTFPFYPEIGRYEPQAIIGRFIVQLMKPRQLTTNERQVVFNIVKALSQIETFTRAAEERLQIKFMLTGILGVWPKATRPYEFPEVFQEAAAAILAKVEGDLDIEEVVDETRPASTSPAPASKGKKRGRKAADPRSPESRELPALDDLPVQSIMHNTVLTDGRRRVYRIDDKSATRPCNRFGHNGIAVGQWWPYRICALRDGAHGAMQSGIAGSEKSGAYSIVVSGDYDELDKDEKDILYYSGSDSNANTDPANPIVTHYTKALQQSRRDDRPIRVLRTSAGRADHCPSKGIRYDGLYRIISDGIAKNMRGGAYVRFKLVREANQPEIDMSRPTQAEKDVYDRLKNSI</sequence>
<feature type="compositionally biased region" description="Basic and acidic residues" evidence="3">
    <location>
        <begin position="205"/>
        <end position="218"/>
    </location>
</feature>
<dbReference type="Pfam" id="PF02182">
    <property type="entry name" value="SAD_SRA"/>
    <property type="match status" value="1"/>
</dbReference>
<comment type="subcellular location">
    <subcellularLocation>
        <location evidence="2">Nucleus</location>
    </subcellularLocation>
</comment>
<keyword evidence="1 2" id="KW-0539">Nucleus</keyword>
<dbReference type="PANTHER" id="PTHR14140:SF27">
    <property type="entry name" value="OS04G0289800 PROTEIN"/>
    <property type="match status" value="1"/>
</dbReference>
<evidence type="ECO:0000256" key="2">
    <source>
        <dbReference type="PROSITE-ProRule" id="PRU00358"/>
    </source>
</evidence>
<dbReference type="InterPro" id="IPR003105">
    <property type="entry name" value="SRA_YDG"/>
</dbReference>
<dbReference type="GeneID" id="59330059"/>
<feature type="domain" description="YDG" evidence="4">
    <location>
        <begin position="256"/>
        <end position="396"/>
    </location>
</feature>
<dbReference type="PROSITE" id="PS51015">
    <property type="entry name" value="YDG"/>
    <property type="match status" value="1"/>
</dbReference>
<dbReference type="AlphaFoldDB" id="A0A8H6FAU4"/>
<gene>
    <name evidence="5" type="ORF">HO133_001645</name>
</gene>
<feature type="region of interest" description="Disordered" evidence="3">
    <location>
        <begin position="182"/>
        <end position="221"/>
    </location>
</feature>